<sequence length="103" mass="11345">MPPKPDLVFHIAPIAVKTTHSAFIVKLSSFEPTQDLSYTNRPSAPIIKEWVSNSEDDSETTALQIAHSFVQSTKQVTPPRRSVQPVEAPILAATPKPTIVGRW</sequence>
<name>A0A699RVX1_TANCI</name>
<organism evidence="1">
    <name type="scientific">Tanacetum cinerariifolium</name>
    <name type="common">Dalmatian daisy</name>
    <name type="synonym">Chrysanthemum cinerariifolium</name>
    <dbReference type="NCBI Taxonomy" id="118510"/>
    <lineage>
        <taxon>Eukaryota</taxon>
        <taxon>Viridiplantae</taxon>
        <taxon>Streptophyta</taxon>
        <taxon>Embryophyta</taxon>
        <taxon>Tracheophyta</taxon>
        <taxon>Spermatophyta</taxon>
        <taxon>Magnoliopsida</taxon>
        <taxon>eudicotyledons</taxon>
        <taxon>Gunneridae</taxon>
        <taxon>Pentapetalae</taxon>
        <taxon>asterids</taxon>
        <taxon>campanulids</taxon>
        <taxon>Asterales</taxon>
        <taxon>Asteraceae</taxon>
        <taxon>Asteroideae</taxon>
        <taxon>Anthemideae</taxon>
        <taxon>Anthemidinae</taxon>
        <taxon>Tanacetum</taxon>
    </lineage>
</organism>
<protein>
    <submittedName>
        <fullName evidence="1">Uncharacterized protein</fullName>
    </submittedName>
</protein>
<dbReference type="EMBL" id="BKCJ011123018">
    <property type="protein sequence ID" value="GFC89833.1"/>
    <property type="molecule type" value="Genomic_DNA"/>
</dbReference>
<gene>
    <name evidence="1" type="ORF">Tci_861803</name>
</gene>
<proteinExistence type="predicted"/>
<feature type="non-terminal residue" evidence="1">
    <location>
        <position position="103"/>
    </location>
</feature>
<accession>A0A699RVX1</accession>
<reference evidence="1" key="1">
    <citation type="journal article" date="2019" name="Sci. Rep.">
        <title>Draft genome of Tanacetum cinerariifolium, the natural source of mosquito coil.</title>
        <authorList>
            <person name="Yamashiro T."/>
            <person name="Shiraishi A."/>
            <person name="Satake H."/>
            <person name="Nakayama K."/>
        </authorList>
    </citation>
    <scope>NUCLEOTIDE SEQUENCE</scope>
</reference>
<dbReference type="AlphaFoldDB" id="A0A699RVX1"/>
<evidence type="ECO:0000313" key="1">
    <source>
        <dbReference type="EMBL" id="GFC89833.1"/>
    </source>
</evidence>
<comment type="caution">
    <text evidence="1">The sequence shown here is derived from an EMBL/GenBank/DDBJ whole genome shotgun (WGS) entry which is preliminary data.</text>
</comment>